<dbReference type="Gene3D" id="2.60.40.1860">
    <property type="entry name" value="Protein-arginine deiminase, N-terminal domain"/>
    <property type="match status" value="1"/>
</dbReference>
<evidence type="ECO:0000256" key="1">
    <source>
        <dbReference type="ARBA" id="ARBA00022723"/>
    </source>
</evidence>
<dbReference type="Ensembl" id="ENSEAST00005075953.1">
    <property type="protein sequence ID" value="ENSEASP00005061422.1"/>
    <property type="gene ID" value="ENSEASG00005015765.2"/>
</dbReference>
<dbReference type="SUPFAM" id="SSF49503">
    <property type="entry name" value="Cupredoxins"/>
    <property type="match status" value="1"/>
</dbReference>
<protein>
    <submittedName>
        <fullName evidence="3">Peptidyl arginine deiminase 4</fullName>
    </submittedName>
</protein>
<dbReference type="CDD" id="cd04214">
    <property type="entry name" value="PAD_N"/>
    <property type="match status" value="1"/>
</dbReference>
<dbReference type="InterPro" id="IPR004303">
    <property type="entry name" value="PAD"/>
</dbReference>
<keyword evidence="4" id="KW-1185">Reference proteome</keyword>
<dbReference type="Pfam" id="PF08526">
    <property type="entry name" value="PAD_N"/>
    <property type="match status" value="1"/>
</dbReference>
<proteinExistence type="predicted"/>
<evidence type="ECO:0000313" key="3">
    <source>
        <dbReference type="Ensembl" id="ENSEASP00005061422.1"/>
    </source>
</evidence>
<gene>
    <name evidence="3" type="primary">PADI4</name>
</gene>
<dbReference type="InterPro" id="IPR013732">
    <property type="entry name" value="PAD_N"/>
</dbReference>
<dbReference type="PANTHER" id="PTHR10837">
    <property type="entry name" value="PEPTIDYLARGININE DEIMINASE"/>
    <property type="match status" value="1"/>
</dbReference>
<dbReference type="Proteomes" id="UP000694387">
    <property type="component" value="Chromosome 5"/>
</dbReference>
<dbReference type="GO" id="GO:0140794">
    <property type="term" value="F:histone arginine deiminase activity"/>
    <property type="evidence" value="ECO:0007669"/>
    <property type="project" value="TreeGrafter"/>
</dbReference>
<dbReference type="GO" id="GO:0005509">
    <property type="term" value="F:calcium ion binding"/>
    <property type="evidence" value="ECO:0007669"/>
    <property type="project" value="InterPro"/>
</dbReference>
<dbReference type="GeneTree" id="ENSGT00940000153217"/>
<accession>A0A9L0KFM1</accession>
<feature type="domain" description="Protein-arginine deiminase (PAD) N-terminal" evidence="2">
    <location>
        <begin position="1"/>
        <end position="111"/>
    </location>
</feature>
<dbReference type="PANTHER" id="PTHR10837:SF3">
    <property type="entry name" value="PROTEIN-ARGININE DEIMINASE TYPE-4"/>
    <property type="match status" value="1"/>
</dbReference>
<keyword evidence="1" id="KW-0479">Metal-binding</keyword>
<reference evidence="3" key="3">
    <citation type="submission" date="2025-09" db="UniProtKB">
        <authorList>
            <consortium name="Ensembl"/>
        </authorList>
    </citation>
    <scope>IDENTIFICATION</scope>
</reference>
<reference evidence="3 4" key="1">
    <citation type="journal article" date="2020" name="Nat. Commun.">
        <title>Donkey genomes provide new insights into domestication and selection for coat color.</title>
        <authorList>
            <person name="Wang"/>
            <person name="C."/>
            <person name="Li"/>
            <person name="H."/>
            <person name="Guo"/>
            <person name="Y."/>
            <person name="Huang"/>
            <person name="J."/>
            <person name="Sun"/>
            <person name="Y."/>
            <person name="Min"/>
            <person name="J."/>
            <person name="Wang"/>
            <person name="J."/>
            <person name="Fang"/>
            <person name="X."/>
            <person name="Zhao"/>
            <person name="Z."/>
            <person name="Wang"/>
            <person name="S."/>
            <person name="Zhang"/>
            <person name="Y."/>
            <person name="Liu"/>
            <person name="Q."/>
            <person name="Jiang"/>
            <person name="Q."/>
            <person name="Wang"/>
            <person name="X."/>
            <person name="Guo"/>
            <person name="Y."/>
            <person name="Yang"/>
            <person name="C."/>
            <person name="Wang"/>
            <person name="Y."/>
            <person name="Tian"/>
            <person name="F."/>
            <person name="Zhuang"/>
            <person name="G."/>
            <person name="Fan"/>
            <person name="Y."/>
            <person name="Gao"/>
            <person name="Q."/>
            <person name="Li"/>
            <person name="Y."/>
            <person name="Ju"/>
            <person name="Z."/>
            <person name="Li"/>
            <person name="J."/>
            <person name="Li"/>
            <person name="R."/>
            <person name="Hou"/>
            <person name="M."/>
            <person name="Yang"/>
            <person name="G."/>
            <person name="Liu"/>
            <person name="G."/>
            <person name="Liu"/>
            <person name="W."/>
            <person name="Guo"/>
            <person name="J."/>
            <person name="Pan"/>
            <person name="S."/>
            <person name="Fan"/>
            <person name="G."/>
            <person name="Zhang"/>
            <person name="W."/>
            <person name="Zhang"/>
            <person name="R."/>
            <person name="Yu"/>
            <person name="J."/>
            <person name="Zhang"/>
            <person name="X."/>
            <person name="Yin"/>
            <person name="Q."/>
            <person name="Ji"/>
            <person name="C."/>
            <person name="Jin"/>
            <person name="Y."/>
            <person name="Yue"/>
            <person name="G."/>
            <person name="Liu"/>
            <person name="M."/>
            <person name="Xu"/>
            <person name="J."/>
            <person name="Liu"/>
            <person name="S."/>
            <person name="Jordana"/>
            <person name="J."/>
            <person name="Noce"/>
            <person name="A."/>
            <person name="Amills"/>
            <person name="M."/>
            <person name="Wu"/>
            <person name="D.D."/>
            <person name="Li"/>
            <person name="S."/>
            <person name="Zhou"/>
            <person name="X. and Zhong"/>
            <person name="J."/>
        </authorList>
    </citation>
    <scope>NUCLEOTIDE SEQUENCE [LARGE SCALE GENOMIC DNA]</scope>
</reference>
<dbReference type="FunFam" id="2.60.40.1860:FF:000003">
    <property type="entry name" value="Protein-arginine deiminase type-4"/>
    <property type="match status" value="1"/>
</dbReference>
<organism evidence="3 4">
    <name type="scientific">Equus asinus</name>
    <name type="common">Donkey</name>
    <name type="synonym">Equus africanus asinus</name>
    <dbReference type="NCBI Taxonomy" id="9793"/>
    <lineage>
        <taxon>Eukaryota</taxon>
        <taxon>Metazoa</taxon>
        <taxon>Chordata</taxon>
        <taxon>Craniata</taxon>
        <taxon>Vertebrata</taxon>
        <taxon>Euteleostomi</taxon>
        <taxon>Mammalia</taxon>
        <taxon>Eutheria</taxon>
        <taxon>Laurasiatheria</taxon>
        <taxon>Perissodactyla</taxon>
        <taxon>Equidae</taxon>
        <taxon>Equus</taxon>
    </lineage>
</organism>
<reference evidence="3" key="2">
    <citation type="submission" date="2025-08" db="UniProtKB">
        <authorList>
            <consortium name="Ensembl"/>
        </authorList>
    </citation>
    <scope>IDENTIFICATION</scope>
</reference>
<dbReference type="InterPro" id="IPR008972">
    <property type="entry name" value="Cupredoxin"/>
</dbReference>
<evidence type="ECO:0000259" key="2">
    <source>
        <dbReference type="Pfam" id="PF08526"/>
    </source>
</evidence>
<dbReference type="AlphaFoldDB" id="A0A9L0KFM1"/>
<dbReference type="InterPro" id="IPR038685">
    <property type="entry name" value="PAD_N_sf"/>
</dbReference>
<dbReference type="GO" id="GO:0005634">
    <property type="term" value="C:nucleus"/>
    <property type="evidence" value="ECO:0007669"/>
    <property type="project" value="TreeGrafter"/>
</dbReference>
<evidence type="ECO:0000313" key="4">
    <source>
        <dbReference type="Proteomes" id="UP000694387"/>
    </source>
</evidence>
<sequence>MAQGTVIHVAPEQPTYAVCVLGTDTQLDVYGSAPKGYTSFSINASPGVAVDVAHSPPAKKNATGSPKWPLDPGLEVTLRMRTASHSTGDQKVQISYYGPKSNLVQALLYVTGVDEETEAQRYIDSATFMHLVSEGARKCWPPSTVPSDLTLICDCGSVKRSSSQRHTVSSRVTVSHGGT</sequence>
<dbReference type="GO" id="GO:0005737">
    <property type="term" value="C:cytoplasm"/>
    <property type="evidence" value="ECO:0007669"/>
    <property type="project" value="InterPro"/>
</dbReference>
<name>A0A9L0KFM1_EQUAS</name>